<evidence type="ECO:0008006" key="4">
    <source>
        <dbReference type="Google" id="ProtNLM"/>
    </source>
</evidence>
<keyword evidence="1" id="KW-0812">Transmembrane</keyword>
<dbReference type="InterPro" id="IPR043502">
    <property type="entry name" value="DNA/RNA_pol_sf"/>
</dbReference>
<accession>A0AA38G807</accession>
<gene>
    <name evidence="2" type="ORF">KI387_025300</name>
</gene>
<reference evidence="2 3" key="1">
    <citation type="journal article" date="2021" name="Nat. Plants">
        <title>The Taxus genome provides insights into paclitaxel biosynthesis.</title>
        <authorList>
            <person name="Xiong X."/>
            <person name="Gou J."/>
            <person name="Liao Q."/>
            <person name="Li Y."/>
            <person name="Zhou Q."/>
            <person name="Bi G."/>
            <person name="Li C."/>
            <person name="Du R."/>
            <person name="Wang X."/>
            <person name="Sun T."/>
            <person name="Guo L."/>
            <person name="Liang H."/>
            <person name="Lu P."/>
            <person name="Wu Y."/>
            <person name="Zhang Z."/>
            <person name="Ro D.K."/>
            <person name="Shang Y."/>
            <person name="Huang S."/>
            <person name="Yan J."/>
        </authorList>
    </citation>
    <scope>NUCLEOTIDE SEQUENCE [LARGE SCALE GENOMIC DNA]</scope>
    <source>
        <strain evidence="2">Ta-2019</strain>
    </source>
</reference>
<dbReference type="AlphaFoldDB" id="A0AA38G807"/>
<evidence type="ECO:0000256" key="1">
    <source>
        <dbReference type="SAM" id="Phobius"/>
    </source>
</evidence>
<organism evidence="2 3">
    <name type="scientific">Taxus chinensis</name>
    <name type="common">Chinese yew</name>
    <name type="synonym">Taxus wallichiana var. chinensis</name>
    <dbReference type="NCBI Taxonomy" id="29808"/>
    <lineage>
        <taxon>Eukaryota</taxon>
        <taxon>Viridiplantae</taxon>
        <taxon>Streptophyta</taxon>
        <taxon>Embryophyta</taxon>
        <taxon>Tracheophyta</taxon>
        <taxon>Spermatophyta</taxon>
        <taxon>Pinopsida</taxon>
        <taxon>Pinidae</taxon>
        <taxon>Conifers II</taxon>
        <taxon>Cupressales</taxon>
        <taxon>Taxaceae</taxon>
        <taxon>Taxus</taxon>
    </lineage>
</organism>
<proteinExistence type="predicted"/>
<keyword evidence="1" id="KW-1133">Transmembrane helix</keyword>
<evidence type="ECO:0000313" key="2">
    <source>
        <dbReference type="EMBL" id="KAH9316673.1"/>
    </source>
</evidence>
<dbReference type="OMA" id="LAKSKCC"/>
<protein>
    <recommendedName>
        <fullName evidence="4">Reverse transcriptase</fullName>
    </recommendedName>
</protein>
<comment type="caution">
    <text evidence="2">The sequence shown here is derived from an EMBL/GenBank/DDBJ whole genome shotgun (WGS) entry which is preliminary data.</text>
</comment>
<dbReference type="Gene3D" id="3.30.70.270">
    <property type="match status" value="1"/>
</dbReference>
<keyword evidence="1" id="KW-0472">Membrane</keyword>
<sequence>YVDDLLAKSKCCRSEHLTVILKTIFDHLIKYYVRLQPKKCVFAVLSGNLLGFIISLSGIEVDPAKFKAVLDMPSPTNLKQLCSLQ</sequence>
<feature type="transmembrane region" description="Helical" evidence="1">
    <location>
        <begin position="40"/>
        <end position="59"/>
    </location>
</feature>
<feature type="non-terminal residue" evidence="2">
    <location>
        <position position="85"/>
    </location>
</feature>
<dbReference type="InterPro" id="IPR043128">
    <property type="entry name" value="Rev_trsase/Diguanyl_cyclase"/>
</dbReference>
<name>A0AA38G807_TAXCH</name>
<dbReference type="Proteomes" id="UP000824469">
    <property type="component" value="Unassembled WGS sequence"/>
</dbReference>
<keyword evidence="3" id="KW-1185">Reference proteome</keyword>
<evidence type="ECO:0000313" key="3">
    <source>
        <dbReference type="Proteomes" id="UP000824469"/>
    </source>
</evidence>
<dbReference type="EMBL" id="JAHRHJ020000005">
    <property type="protein sequence ID" value="KAH9316673.1"/>
    <property type="molecule type" value="Genomic_DNA"/>
</dbReference>
<feature type="non-terminal residue" evidence="2">
    <location>
        <position position="1"/>
    </location>
</feature>
<dbReference type="SUPFAM" id="SSF56672">
    <property type="entry name" value="DNA/RNA polymerases"/>
    <property type="match status" value="1"/>
</dbReference>